<gene>
    <name evidence="1" type="ORF">RPERSI_LOCUS35262</name>
</gene>
<dbReference type="Proteomes" id="UP000789920">
    <property type="component" value="Unassembled WGS sequence"/>
</dbReference>
<name>A0ACA9SVH4_9GLOM</name>
<feature type="non-terminal residue" evidence="1">
    <location>
        <position position="86"/>
    </location>
</feature>
<dbReference type="EMBL" id="CAJVQC010162052">
    <property type="protein sequence ID" value="CAG8848724.1"/>
    <property type="molecule type" value="Genomic_DNA"/>
</dbReference>
<reference evidence="1" key="1">
    <citation type="submission" date="2021-06" db="EMBL/GenBank/DDBJ databases">
        <authorList>
            <person name="Kallberg Y."/>
            <person name="Tangrot J."/>
            <person name="Rosling A."/>
        </authorList>
    </citation>
    <scope>NUCLEOTIDE SEQUENCE</scope>
    <source>
        <strain evidence="1">MA461A</strain>
    </source>
</reference>
<accession>A0ACA9SVH4</accession>
<feature type="non-terminal residue" evidence="1">
    <location>
        <position position="1"/>
    </location>
</feature>
<proteinExistence type="predicted"/>
<evidence type="ECO:0000313" key="2">
    <source>
        <dbReference type="Proteomes" id="UP000789920"/>
    </source>
</evidence>
<comment type="caution">
    <text evidence="1">The sequence shown here is derived from an EMBL/GenBank/DDBJ whole genome shotgun (WGS) entry which is preliminary data.</text>
</comment>
<protein>
    <submittedName>
        <fullName evidence="1">18449_t:CDS:1</fullName>
    </submittedName>
</protein>
<organism evidence="1 2">
    <name type="scientific">Racocetra persica</name>
    <dbReference type="NCBI Taxonomy" id="160502"/>
    <lineage>
        <taxon>Eukaryota</taxon>
        <taxon>Fungi</taxon>
        <taxon>Fungi incertae sedis</taxon>
        <taxon>Mucoromycota</taxon>
        <taxon>Glomeromycotina</taxon>
        <taxon>Glomeromycetes</taxon>
        <taxon>Diversisporales</taxon>
        <taxon>Gigasporaceae</taxon>
        <taxon>Racocetra</taxon>
    </lineage>
</organism>
<keyword evidence="2" id="KW-1185">Reference proteome</keyword>
<sequence>IGSGKSTVARLFKKYLQKKRYVIYLPEEISLQLKDELEIFYQDTVNNALFFQKVILDTYQKQSENLNRISRLYDFVLLEQTSKDTQ</sequence>
<evidence type="ECO:0000313" key="1">
    <source>
        <dbReference type="EMBL" id="CAG8848724.1"/>
    </source>
</evidence>